<dbReference type="PROSITE" id="PS00595">
    <property type="entry name" value="AA_TRANSFER_CLASS_5"/>
    <property type="match status" value="1"/>
</dbReference>
<dbReference type="InterPro" id="IPR015424">
    <property type="entry name" value="PyrdxlP-dep_Trfase"/>
</dbReference>
<dbReference type="OrthoDB" id="9804366at2"/>
<evidence type="ECO:0000259" key="8">
    <source>
        <dbReference type="Pfam" id="PF00266"/>
    </source>
</evidence>
<organism evidence="9 10">
    <name type="scientific">Acetobacterium wieringae</name>
    <dbReference type="NCBI Taxonomy" id="52694"/>
    <lineage>
        <taxon>Bacteria</taxon>
        <taxon>Bacillati</taxon>
        <taxon>Bacillota</taxon>
        <taxon>Clostridia</taxon>
        <taxon>Eubacteriales</taxon>
        <taxon>Eubacteriaceae</taxon>
        <taxon>Acetobacterium</taxon>
    </lineage>
</organism>
<evidence type="ECO:0000256" key="2">
    <source>
        <dbReference type="ARBA" id="ARBA00010447"/>
    </source>
</evidence>
<dbReference type="EC" id="2.8.1.7" evidence="3"/>
<comment type="cofactor">
    <cofactor evidence="1 7">
        <name>pyridoxal 5'-phosphate</name>
        <dbReference type="ChEBI" id="CHEBI:597326"/>
    </cofactor>
</comment>
<sequence>MDIYLDNAATTFPKPLAVPDAIYDYIVNNGGTSGRGSYEKAILADGLVYQTRKSLAKLFNHNDPKTVVFTSSVTESLNLALQGILKPGDHVVTSALEHNAVWRCLKTLERDRGITISVVPATAQGETAIEDVEAAITPETRMIVFTHASNVLGTIQPIGEIGALARKQNLLFLVDAAQTAGVIPIDVQAQNIDLLAFTGHKSLLGPMGTGGLVVNCEAEIHPLISGGTGGDSAYEYQPDYYPNHLEAGTMNVSGIIGLGAALSFLEAEGLATIRHKEDALMDYALNALSTVPGIEIYGPRDSSKSVGVIPFNLEGHVPEEIAFYLDQECQVMIRAGLHCAPSAHRLIGTVSRGSCRIGIGYFNEPAHIDALVNGLKSYLKENN</sequence>
<dbReference type="EMBL" id="LKEU01000031">
    <property type="protein sequence ID" value="OFV70335.1"/>
    <property type="molecule type" value="Genomic_DNA"/>
</dbReference>
<name>A0A1F2PH07_9FIRM</name>
<evidence type="ECO:0000256" key="5">
    <source>
        <dbReference type="ARBA" id="ARBA00022898"/>
    </source>
</evidence>
<reference evidence="9 10" key="1">
    <citation type="submission" date="2015-09" db="EMBL/GenBank/DDBJ databases">
        <title>Genome sequence of Acetobacterium wieringae DSM 1911.</title>
        <authorList>
            <person name="Poehlein A."/>
            <person name="Bengelsdorf F.R."/>
            <person name="Schiel-Bengelsdorf B."/>
            <person name="Duerre P."/>
            <person name="Daniel R."/>
        </authorList>
    </citation>
    <scope>NUCLEOTIDE SEQUENCE [LARGE SCALE GENOMIC DNA]</scope>
    <source>
        <strain evidence="9 10">DSM 1911</strain>
    </source>
</reference>
<keyword evidence="5" id="KW-0663">Pyridoxal phosphate</keyword>
<dbReference type="SUPFAM" id="SSF53383">
    <property type="entry name" value="PLP-dependent transferases"/>
    <property type="match status" value="1"/>
</dbReference>
<dbReference type="Pfam" id="PF00266">
    <property type="entry name" value="Aminotran_5"/>
    <property type="match status" value="1"/>
</dbReference>
<dbReference type="Gene3D" id="3.90.1150.10">
    <property type="entry name" value="Aspartate Aminotransferase, domain 1"/>
    <property type="match status" value="1"/>
</dbReference>
<dbReference type="GO" id="GO:0030170">
    <property type="term" value="F:pyridoxal phosphate binding"/>
    <property type="evidence" value="ECO:0007669"/>
    <property type="project" value="InterPro"/>
</dbReference>
<dbReference type="RefSeq" id="WP_070371411.1">
    <property type="nucleotide sequence ID" value="NZ_JBCFAW010000001.1"/>
</dbReference>
<dbReference type="InterPro" id="IPR015421">
    <property type="entry name" value="PyrdxlP-dep_Trfase_major"/>
</dbReference>
<evidence type="ECO:0000256" key="1">
    <source>
        <dbReference type="ARBA" id="ARBA00001933"/>
    </source>
</evidence>
<dbReference type="GO" id="GO:0031071">
    <property type="term" value="F:cysteine desulfurase activity"/>
    <property type="evidence" value="ECO:0007669"/>
    <property type="project" value="UniProtKB-EC"/>
</dbReference>
<comment type="similarity">
    <text evidence="2">Belongs to the class-V pyridoxal-phosphate-dependent aminotransferase family. Csd subfamily.</text>
</comment>
<dbReference type="PANTHER" id="PTHR43586">
    <property type="entry name" value="CYSTEINE DESULFURASE"/>
    <property type="match status" value="1"/>
</dbReference>
<dbReference type="CDD" id="cd06453">
    <property type="entry name" value="SufS_like"/>
    <property type="match status" value="1"/>
</dbReference>
<evidence type="ECO:0000313" key="9">
    <source>
        <dbReference type="EMBL" id="OFV70335.1"/>
    </source>
</evidence>
<dbReference type="Gene3D" id="3.40.640.10">
    <property type="entry name" value="Type I PLP-dependent aspartate aminotransferase-like (Major domain)"/>
    <property type="match status" value="1"/>
</dbReference>
<evidence type="ECO:0000313" key="10">
    <source>
        <dbReference type="Proteomes" id="UP000176244"/>
    </source>
</evidence>
<dbReference type="InterPro" id="IPR020578">
    <property type="entry name" value="Aminotrans_V_PyrdxlP_BS"/>
</dbReference>
<dbReference type="GO" id="GO:0006534">
    <property type="term" value="P:cysteine metabolic process"/>
    <property type="evidence" value="ECO:0007669"/>
    <property type="project" value="InterPro"/>
</dbReference>
<dbReference type="NCBIfam" id="TIGR01977">
    <property type="entry name" value="am_tr_V_EF2568"/>
    <property type="match status" value="1"/>
</dbReference>
<dbReference type="InterPro" id="IPR010969">
    <property type="entry name" value="Cys_dSase-rel_unknwn_funct"/>
</dbReference>
<dbReference type="PANTHER" id="PTHR43586:SF4">
    <property type="entry name" value="ISOPENICILLIN N EPIMERASE"/>
    <property type="match status" value="1"/>
</dbReference>
<evidence type="ECO:0000256" key="6">
    <source>
        <dbReference type="ARBA" id="ARBA00050776"/>
    </source>
</evidence>
<comment type="caution">
    <text evidence="9">The sequence shown here is derived from an EMBL/GenBank/DDBJ whole genome shotgun (WGS) entry which is preliminary data.</text>
</comment>
<dbReference type="STRING" id="52694.ACWI_21160"/>
<comment type="catalytic activity">
    <reaction evidence="6">
        <text>(sulfur carrier)-H + L-cysteine = (sulfur carrier)-SH + L-alanine</text>
        <dbReference type="Rhea" id="RHEA:43892"/>
        <dbReference type="Rhea" id="RHEA-COMP:14737"/>
        <dbReference type="Rhea" id="RHEA-COMP:14739"/>
        <dbReference type="ChEBI" id="CHEBI:29917"/>
        <dbReference type="ChEBI" id="CHEBI:35235"/>
        <dbReference type="ChEBI" id="CHEBI:57972"/>
        <dbReference type="ChEBI" id="CHEBI:64428"/>
        <dbReference type="EC" id="2.8.1.7"/>
    </reaction>
</comment>
<evidence type="ECO:0000256" key="4">
    <source>
        <dbReference type="ARBA" id="ARBA00022679"/>
    </source>
</evidence>
<dbReference type="PIRSF" id="PIRSF005572">
    <property type="entry name" value="NifS"/>
    <property type="match status" value="1"/>
</dbReference>
<accession>A0A1F2PH07</accession>
<keyword evidence="4 9" id="KW-0808">Transferase</keyword>
<dbReference type="InterPro" id="IPR015422">
    <property type="entry name" value="PyrdxlP-dep_Trfase_small"/>
</dbReference>
<evidence type="ECO:0000256" key="3">
    <source>
        <dbReference type="ARBA" id="ARBA00012239"/>
    </source>
</evidence>
<proteinExistence type="inferred from homology"/>
<dbReference type="InterPro" id="IPR016454">
    <property type="entry name" value="Cysteine_dSase"/>
</dbReference>
<dbReference type="Proteomes" id="UP000176244">
    <property type="component" value="Unassembled WGS sequence"/>
</dbReference>
<feature type="domain" description="Aminotransferase class V" evidence="8">
    <location>
        <begin position="3"/>
        <end position="371"/>
    </location>
</feature>
<dbReference type="InterPro" id="IPR000192">
    <property type="entry name" value="Aminotrans_V_dom"/>
</dbReference>
<dbReference type="AlphaFoldDB" id="A0A1F2PH07"/>
<dbReference type="InterPro" id="IPR010970">
    <property type="entry name" value="Cys_dSase_SufS"/>
</dbReference>
<evidence type="ECO:0000256" key="7">
    <source>
        <dbReference type="RuleBase" id="RU004504"/>
    </source>
</evidence>
<gene>
    <name evidence="9" type="primary">csd</name>
    <name evidence="9" type="ORF">ACWI_21160</name>
</gene>
<protein>
    <recommendedName>
        <fullName evidence="3">cysteine desulfurase</fullName>
        <ecNumber evidence="3">2.8.1.7</ecNumber>
    </recommendedName>
</protein>